<name>A0AAV5T3R0_9BILA</name>
<evidence type="ECO:0000313" key="2">
    <source>
        <dbReference type="EMBL" id="GMS86985.1"/>
    </source>
</evidence>
<feature type="compositionally biased region" description="Low complexity" evidence="1">
    <location>
        <begin position="22"/>
        <end position="40"/>
    </location>
</feature>
<feature type="non-terminal residue" evidence="2">
    <location>
        <position position="73"/>
    </location>
</feature>
<reference evidence="2" key="1">
    <citation type="submission" date="2023-10" db="EMBL/GenBank/DDBJ databases">
        <title>Genome assembly of Pristionchus species.</title>
        <authorList>
            <person name="Yoshida K."/>
            <person name="Sommer R.J."/>
        </authorList>
    </citation>
    <scope>NUCLEOTIDE SEQUENCE</scope>
    <source>
        <strain evidence="2">RS0144</strain>
    </source>
</reference>
<gene>
    <name evidence="2" type="ORF">PENTCL1PPCAC_9160</name>
</gene>
<feature type="region of interest" description="Disordered" evidence="1">
    <location>
        <begin position="19"/>
        <end position="46"/>
    </location>
</feature>
<evidence type="ECO:0000256" key="1">
    <source>
        <dbReference type="SAM" id="MobiDB-lite"/>
    </source>
</evidence>
<feature type="non-terminal residue" evidence="2">
    <location>
        <position position="1"/>
    </location>
</feature>
<accession>A0AAV5T3R0</accession>
<evidence type="ECO:0000313" key="3">
    <source>
        <dbReference type="Proteomes" id="UP001432027"/>
    </source>
</evidence>
<organism evidence="2 3">
    <name type="scientific">Pristionchus entomophagus</name>
    <dbReference type="NCBI Taxonomy" id="358040"/>
    <lineage>
        <taxon>Eukaryota</taxon>
        <taxon>Metazoa</taxon>
        <taxon>Ecdysozoa</taxon>
        <taxon>Nematoda</taxon>
        <taxon>Chromadorea</taxon>
        <taxon>Rhabditida</taxon>
        <taxon>Rhabditina</taxon>
        <taxon>Diplogasteromorpha</taxon>
        <taxon>Diplogasteroidea</taxon>
        <taxon>Neodiplogasteridae</taxon>
        <taxon>Pristionchus</taxon>
    </lineage>
</organism>
<dbReference type="EMBL" id="BTSX01000002">
    <property type="protein sequence ID" value="GMS86985.1"/>
    <property type="molecule type" value="Genomic_DNA"/>
</dbReference>
<protein>
    <submittedName>
        <fullName evidence="2">Uncharacterized protein</fullName>
    </submittedName>
</protein>
<sequence>ATSCFDIYRQVVESCCTSPRCPDAAALSPPSPSPMDLRSSPSPPPSCWTRAPVSLATVRVDPDTFVETGHGED</sequence>
<dbReference type="Proteomes" id="UP001432027">
    <property type="component" value="Unassembled WGS sequence"/>
</dbReference>
<keyword evidence="3" id="KW-1185">Reference proteome</keyword>
<comment type="caution">
    <text evidence="2">The sequence shown here is derived from an EMBL/GenBank/DDBJ whole genome shotgun (WGS) entry which is preliminary data.</text>
</comment>
<proteinExistence type="predicted"/>
<dbReference type="AlphaFoldDB" id="A0AAV5T3R0"/>